<organism evidence="8 9">
    <name type="scientific">Lysinibacillus sphaericus</name>
    <name type="common">Bacillus sphaericus</name>
    <dbReference type="NCBI Taxonomy" id="1421"/>
    <lineage>
        <taxon>Bacteria</taxon>
        <taxon>Bacillati</taxon>
        <taxon>Bacillota</taxon>
        <taxon>Bacilli</taxon>
        <taxon>Bacillales</taxon>
        <taxon>Bacillaceae</taxon>
        <taxon>Lysinibacillus</taxon>
    </lineage>
</organism>
<gene>
    <name evidence="8" type="primary">znuB</name>
    <name evidence="8" type="ORF">LYSIN_00524</name>
</gene>
<evidence type="ECO:0000256" key="5">
    <source>
        <dbReference type="ARBA" id="ARBA00023136"/>
    </source>
</evidence>
<comment type="caution">
    <text evidence="8">The sequence shown here is derived from an EMBL/GenBank/DDBJ whole genome shotgun (WGS) entry which is preliminary data.</text>
</comment>
<feature type="transmembrane region" description="Helical" evidence="7">
    <location>
        <begin position="157"/>
        <end position="175"/>
    </location>
</feature>
<dbReference type="CDD" id="cd06550">
    <property type="entry name" value="TM_ABC_iron-siderophores_like"/>
    <property type="match status" value="1"/>
</dbReference>
<evidence type="ECO:0000256" key="4">
    <source>
        <dbReference type="ARBA" id="ARBA00022989"/>
    </source>
</evidence>
<dbReference type="InterPro" id="IPR001626">
    <property type="entry name" value="ABC_TroCD"/>
</dbReference>
<dbReference type="PANTHER" id="PTHR30477:SF22">
    <property type="entry name" value="METAL ABC TRANSPORTER PERMEASE"/>
    <property type="match status" value="1"/>
</dbReference>
<evidence type="ECO:0000313" key="9">
    <source>
        <dbReference type="Proteomes" id="UP000237319"/>
    </source>
</evidence>
<reference evidence="8 9" key="1">
    <citation type="submission" date="2017-11" db="EMBL/GenBank/DDBJ databases">
        <title>Genome sequence of Lysinibacillus sphaericus, a lignin-degrading bacteria isolated from municipal solid waste soil.</title>
        <authorList>
            <person name="Persinoti G.F."/>
            <person name="Paixao D.A."/>
            <person name="Bugg T.D."/>
            <person name="Squina F.M."/>
        </authorList>
    </citation>
    <scope>NUCLEOTIDE SEQUENCE [LARGE SCALE GENOMIC DNA]</scope>
    <source>
        <strain evidence="8 9">A1</strain>
    </source>
</reference>
<keyword evidence="9" id="KW-1185">Reference proteome</keyword>
<keyword evidence="5 7" id="KW-0472">Membrane</keyword>
<name>A0A2S5CY40_LYSSH</name>
<dbReference type="GO" id="GO:0010043">
    <property type="term" value="P:response to zinc ion"/>
    <property type="evidence" value="ECO:0007669"/>
    <property type="project" value="TreeGrafter"/>
</dbReference>
<dbReference type="SUPFAM" id="SSF81345">
    <property type="entry name" value="ABC transporter involved in vitamin B12 uptake, BtuC"/>
    <property type="match status" value="1"/>
</dbReference>
<keyword evidence="4 7" id="KW-1133">Transmembrane helix</keyword>
<feature type="transmembrane region" description="Helical" evidence="7">
    <location>
        <begin position="114"/>
        <end position="137"/>
    </location>
</feature>
<dbReference type="Proteomes" id="UP000237319">
    <property type="component" value="Unassembled WGS sequence"/>
</dbReference>
<dbReference type="InterPro" id="IPR037294">
    <property type="entry name" value="ABC_BtuC-like"/>
</dbReference>
<keyword evidence="6" id="KW-0813">Transport</keyword>
<evidence type="ECO:0000256" key="3">
    <source>
        <dbReference type="ARBA" id="ARBA00022692"/>
    </source>
</evidence>
<dbReference type="AlphaFoldDB" id="A0A2S5CY40"/>
<evidence type="ECO:0000256" key="1">
    <source>
        <dbReference type="ARBA" id="ARBA00004141"/>
    </source>
</evidence>
<evidence type="ECO:0000256" key="2">
    <source>
        <dbReference type="ARBA" id="ARBA00008034"/>
    </source>
</evidence>
<dbReference type="PANTHER" id="PTHR30477">
    <property type="entry name" value="ABC-TRANSPORTER METAL-BINDING PROTEIN"/>
    <property type="match status" value="1"/>
</dbReference>
<feature type="transmembrane region" description="Helical" evidence="7">
    <location>
        <begin position="270"/>
        <end position="287"/>
    </location>
</feature>
<feature type="transmembrane region" description="Helical" evidence="7">
    <location>
        <begin position="196"/>
        <end position="213"/>
    </location>
</feature>
<evidence type="ECO:0000256" key="7">
    <source>
        <dbReference type="SAM" id="Phobius"/>
    </source>
</evidence>
<feature type="transmembrane region" description="Helical" evidence="7">
    <location>
        <begin position="30"/>
        <end position="50"/>
    </location>
</feature>
<keyword evidence="3 6" id="KW-0812">Transmembrane</keyword>
<dbReference type="GO" id="GO:0043190">
    <property type="term" value="C:ATP-binding cassette (ABC) transporter complex"/>
    <property type="evidence" value="ECO:0007669"/>
    <property type="project" value="InterPro"/>
</dbReference>
<accession>A0A2S5CY40</accession>
<evidence type="ECO:0000313" key="8">
    <source>
        <dbReference type="EMBL" id="POZ55741.1"/>
    </source>
</evidence>
<dbReference type="Gene3D" id="1.10.3470.10">
    <property type="entry name" value="ABC transporter involved in vitamin B12 uptake, BtuC"/>
    <property type="match status" value="1"/>
</dbReference>
<dbReference type="Pfam" id="PF00950">
    <property type="entry name" value="ABC-3"/>
    <property type="match status" value="1"/>
</dbReference>
<dbReference type="EMBL" id="PGLV01000001">
    <property type="protein sequence ID" value="POZ55741.1"/>
    <property type="molecule type" value="Genomic_DNA"/>
</dbReference>
<comment type="subcellular location">
    <subcellularLocation>
        <location evidence="6">Cell membrane</location>
        <topology evidence="6">Multi-pass membrane protein</topology>
    </subcellularLocation>
    <subcellularLocation>
        <location evidence="1">Membrane</location>
        <topology evidence="1">Multi-pass membrane protein</topology>
    </subcellularLocation>
</comment>
<comment type="similarity">
    <text evidence="2 6">Belongs to the ABC-3 integral membrane protein family.</text>
</comment>
<feature type="transmembrane region" description="Helical" evidence="7">
    <location>
        <begin position="80"/>
        <end position="102"/>
    </location>
</feature>
<feature type="transmembrane region" description="Helical" evidence="7">
    <location>
        <begin position="244"/>
        <end position="264"/>
    </location>
</feature>
<sequence>MVWPFGEKDSLEGEGTMIEAIFHYEFLQNAFFSGLLIGIIAPLLGVFIVVRRLSLIADALSHVTLAGIAGSLYVSQSVAALAMLNPIYLGILASVSGSILIERLRRLYKHYEELAIPIIMSGGIGISAIFISLASGFSTDLMSYLFGSVSAVSRQDLWVVIGIAIVVIVFLYFFFKELFVLSFDEEYAKASGLPARWVHLLFMIVTALVIAASMRIVGILLVSSLMTLPVAAAMRLAKGFKQTILYAIVFGEVAVFIGLVSAFYLDLAPGGTIVVTSIVILLLVIIVKKIMLKVSVKQGEEAL</sequence>
<evidence type="ECO:0000256" key="6">
    <source>
        <dbReference type="RuleBase" id="RU003943"/>
    </source>
</evidence>
<dbReference type="GO" id="GO:0055085">
    <property type="term" value="P:transmembrane transport"/>
    <property type="evidence" value="ECO:0007669"/>
    <property type="project" value="InterPro"/>
</dbReference>
<protein>
    <submittedName>
        <fullName evidence="8">High-affinity zinc uptake system membrane protein ZnuB</fullName>
    </submittedName>
</protein>
<proteinExistence type="inferred from homology"/>